<dbReference type="GO" id="GO:0008168">
    <property type="term" value="F:methyltransferase activity"/>
    <property type="evidence" value="ECO:0007669"/>
    <property type="project" value="UniProtKB-KW"/>
</dbReference>
<evidence type="ECO:0000259" key="2">
    <source>
        <dbReference type="PROSITE" id="PS51165"/>
    </source>
</evidence>
<dbReference type="GO" id="GO:0003723">
    <property type="term" value="F:RNA binding"/>
    <property type="evidence" value="ECO:0007669"/>
    <property type="project" value="UniProtKB-UniRule"/>
</dbReference>
<evidence type="ECO:0000313" key="3">
    <source>
        <dbReference type="EMBL" id="HDD43899.1"/>
    </source>
</evidence>
<protein>
    <submittedName>
        <fullName evidence="3">RNA methyltransferase</fullName>
    </submittedName>
</protein>
<dbReference type="GO" id="GO:0032259">
    <property type="term" value="P:methylation"/>
    <property type="evidence" value="ECO:0007669"/>
    <property type="project" value="UniProtKB-KW"/>
</dbReference>
<organism evidence="3">
    <name type="scientific">Desulfofervidus auxilii</name>
    <dbReference type="NCBI Taxonomy" id="1621989"/>
    <lineage>
        <taxon>Bacteria</taxon>
        <taxon>Pseudomonadati</taxon>
        <taxon>Thermodesulfobacteriota</taxon>
        <taxon>Candidatus Desulfofervidia</taxon>
        <taxon>Candidatus Desulfofervidales</taxon>
        <taxon>Candidatus Desulfofervidaceae</taxon>
        <taxon>Candidatus Desulfofervidus</taxon>
    </lineage>
</organism>
<sequence>MLKNFNLIVSTYRKRENSCISELWYFLKKLGDPGIKASKTGLPGLITAYTKLDPFNVVNELREIALERPWEFKYILKVVPIEYVIESDLEKIRSLILEKIDEKISIEETYKILPRIRRSNLSREKVIGEIAPHINRKVNLSNPNKIILIEIIEDVAGISILKEEQLLSIQKIRLRRL</sequence>
<evidence type="ECO:0000256" key="1">
    <source>
        <dbReference type="PROSITE-ProRule" id="PRU00529"/>
    </source>
</evidence>
<feature type="domain" description="THUMP" evidence="2">
    <location>
        <begin position="63"/>
        <end position="162"/>
    </location>
</feature>
<dbReference type="PANTHER" id="PTHR13452">
    <property type="entry name" value="THUMP DOMAIN CONTAINING PROTEIN 1-RELATED"/>
    <property type="match status" value="1"/>
</dbReference>
<dbReference type="Gene3D" id="3.30.2300.10">
    <property type="entry name" value="THUMP superfamily"/>
    <property type="match status" value="1"/>
</dbReference>
<dbReference type="PANTHER" id="PTHR13452:SF10">
    <property type="entry name" value="THUMP DOMAIN-CONTAINING PROTEIN 1"/>
    <property type="match status" value="1"/>
</dbReference>
<dbReference type="EMBL" id="DRBS01000133">
    <property type="protein sequence ID" value="HDD43899.1"/>
    <property type="molecule type" value="Genomic_DNA"/>
</dbReference>
<dbReference type="SUPFAM" id="SSF143437">
    <property type="entry name" value="THUMP domain-like"/>
    <property type="match status" value="1"/>
</dbReference>
<gene>
    <name evidence="3" type="ORF">ENG63_03435</name>
</gene>
<dbReference type="AlphaFoldDB" id="A0A7C0U239"/>
<accession>A0A7C0U239</accession>
<dbReference type="GO" id="GO:0006400">
    <property type="term" value="P:tRNA modification"/>
    <property type="evidence" value="ECO:0007669"/>
    <property type="project" value="InterPro"/>
</dbReference>
<keyword evidence="3" id="KW-0489">Methyltransferase</keyword>
<comment type="caution">
    <text evidence="3">The sequence shown here is derived from an EMBL/GenBank/DDBJ whole genome shotgun (WGS) entry which is preliminary data.</text>
</comment>
<dbReference type="SMART" id="SM00981">
    <property type="entry name" value="THUMP"/>
    <property type="match status" value="1"/>
</dbReference>
<dbReference type="InterPro" id="IPR040183">
    <property type="entry name" value="THUMPD1-like"/>
</dbReference>
<dbReference type="InterPro" id="IPR004114">
    <property type="entry name" value="THUMP_dom"/>
</dbReference>
<dbReference type="Proteomes" id="UP000886289">
    <property type="component" value="Unassembled WGS sequence"/>
</dbReference>
<reference evidence="3" key="1">
    <citation type="journal article" date="2020" name="mSystems">
        <title>Genome- and Community-Level Interaction Insights into Carbon Utilization and Element Cycling Functions of Hydrothermarchaeota in Hydrothermal Sediment.</title>
        <authorList>
            <person name="Zhou Z."/>
            <person name="Liu Y."/>
            <person name="Xu W."/>
            <person name="Pan J."/>
            <person name="Luo Z.H."/>
            <person name="Li M."/>
        </authorList>
    </citation>
    <scope>NUCLEOTIDE SEQUENCE [LARGE SCALE GENOMIC DNA]</scope>
    <source>
        <strain evidence="3">HyVt-233</strain>
    </source>
</reference>
<dbReference type="Pfam" id="PF02926">
    <property type="entry name" value="THUMP"/>
    <property type="match status" value="1"/>
</dbReference>
<proteinExistence type="predicted"/>
<dbReference type="CDD" id="cd11717">
    <property type="entry name" value="THUMP_THUMPD1_like"/>
    <property type="match status" value="1"/>
</dbReference>
<dbReference type="PROSITE" id="PS51165">
    <property type="entry name" value="THUMP"/>
    <property type="match status" value="1"/>
</dbReference>
<keyword evidence="1" id="KW-0694">RNA-binding</keyword>
<name>A0A7C0U239_DESA2</name>
<keyword evidence="3" id="KW-0808">Transferase</keyword>